<dbReference type="RefSeq" id="WP_023394246.1">
    <property type="nucleotide sequence ID" value="NZ_ASGZ01000028.1"/>
</dbReference>
<accession>V4IZA4</accession>
<evidence type="ECO:0000256" key="1">
    <source>
        <dbReference type="SAM" id="Coils"/>
    </source>
</evidence>
<protein>
    <recommendedName>
        <fullName evidence="3">DUF7115 domain-containing protein</fullName>
    </recommendedName>
</protein>
<reference evidence="4 5" key="1">
    <citation type="journal article" date="2013" name="Genome Announc.">
        <title>Draft Genome Sequence of 'Candidatus Halobonum tyrrellensis' Strain G22, Isolated from the Hypersaline Waters of Lake Tyrrell, Australia.</title>
        <authorList>
            <person name="Ugalde J.A."/>
            <person name="Narasingarao P."/>
            <person name="Kuo S."/>
            <person name="Podell S."/>
            <person name="Allen E.E."/>
        </authorList>
    </citation>
    <scope>NUCLEOTIDE SEQUENCE [LARGE SCALE GENOMIC DNA]</scope>
    <source>
        <strain evidence="4 5">G22</strain>
    </source>
</reference>
<dbReference type="eggNOG" id="arCOG04660">
    <property type="taxonomic scope" value="Archaea"/>
</dbReference>
<proteinExistence type="predicted"/>
<dbReference type="Pfam" id="PF23428">
    <property type="entry name" value="DUF7115"/>
    <property type="match status" value="1"/>
</dbReference>
<sequence>MSLPELVRGELSGEEPVARVGLGGDDELVVTPTRTLVYRADGLLSDETVEEYPHGAERVSVAESRRKAKLTLDYGLDGEETVAIPRDRLAEVLHPVLAGVLSTAGVTDPGETVERTFRFSELTLVVTSSRLVEHVGTAVWDEEFEEFAYDDVTDVRFEEGSVATSVVLSVDDRQERFKTPTAESRAVREAVTDAVCAYYDAASLEAFRALSADADGADERDGEGATVDFGDGPEPLSASPAAAADAADGAGERPRSDGSEPTATDADATPDGAEPGADAGTGPADGVARGGADGRGVGADARPTAGDGADAAAGGTDADGSTATDTAGAVDDGFAESGFETPAPADGTAAELAELRRAVDRQGERLDRQAELIERLVEELRRGR</sequence>
<dbReference type="OrthoDB" id="307384at2157"/>
<feature type="compositionally biased region" description="Gly residues" evidence="2">
    <location>
        <begin position="288"/>
        <end position="297"/>
    </location>
</feature>
<feature type="compositionally biased region" description="Low complexity" evidence="2">
    <location>
        <begin position="298"/>
        <end position="332"/>
    </location>
</feature>
<evidence type="ECO:0000259" key="3">
    <source>
        <dbReference type="Pfam" id="PF23428"/>
    </source>
</evidence>
<evidence type="ECO:0000313" key="5">
    <source>
        <dbReference type="Proteomes" id="UP000017840"/>
    </source>
</evidence>
<dbReference type="PATRIC" id="fig|1324957.4.peg.1686"/>
<dbReference type="InterPro" id="IPR055539">
    <property type="entry name" value="DUF7115"/>
</dbReference>
<organism evidence="4 5">
    <name type="scientific">Candidatus Halobonum tyrrellensis G22</name>
    <dbReference type="NCBI Taxonomy" id="1324957"/>
    <lineage>
        <taxon>Archaea</taxon>
        <taxon>Methanobacteriati</taxon>
        <taxon>Methanobacteriota</taxon>
        <taxon>Stenosarchaea group</taxon>
        <taxon>Halobacteria</taxon>
        <taxon>Halobacteriales</taxon>
        <taxon>Haloferacaceae</taxon>
        <taxon>Candidatus Halobonum</taxon>
    </lineage>
</organism>
<evidence type="ECO:0000313" key="4">
    <source>
        <dbReference type="EMBL" id="ESP88447.1"/>
    </source>
</evidence>
<comment type="caution">
    <text evidence="4">The sequence shown here is derived from an EMBL/GenBank/DDBJ whole genome shotgun (WGS) entry which is preliminary data.</text>
</comment>
<dbReference type="AlphaFoldDB" id="V4IZA4"/>
<dbReference type="EMBL" id="ASGZ01000028">
    <property type="protein sequence ID" value="ESP88447.1"/>
    <property type="molecule type" value="Genomic_DNA"/>
</dbReference>
<evidence type="ECO:0000256" key="2">
    <source>
        <dbReference type="SAM" id="MobiDB-lite"/>
    </source>
</evidence>
<keyword evidence="5" id="KW-1185">Reference proteome</keyword>
<keyword evidence="1" id="KW-0175">Coiled coil</keyword>
<dbReference type="Proteomes" id="UP000017840">
    <property type="component" value="Unassembled WGS sequence"/>
</dbReference>
<feature type="compositionally biased region" description="Low complexity" evidence="2">
    <location>
        <begin position="260"/>
        <end position="287"/>
    </location>
</feature>
<feature type="coiled-coil region" evidence="1">
    <location>
        <begin position="352"/>
        <end position="379"/>
    </location>
</feature>
<name>V4IZA4_9EURY</name>
<gene>
    <name evidence="4" type="ORF">K933_08307</name>
</gene>
<feature type="domain" description="DUF7115" evidence="3">
    <location>
        <begin position="1"/>
        <end position="108"/>
    </location>
</feature>
<feature type="region of interest" description="Disordered" evidence="2">
    <location>
        <begin position="214"/>
        <end position="347"/>
    </location>
</feature>